<feature type="region of interest" description="Disordered" evidence="1">
    <location>
        <begin position="26"/>
        <end position="84"/>
    </location>
</feature>
<name>A0AAV0Q694_9ROSI</name>
<keyword evidence="3" id="KW-1185">Reference proteome</keyword>
<evidence type="ECO:0000256" key="1">
    <source>
        <dbReference type="SAM" id="MobiDB-lite"/>
    </source>
</evidence>
<organism evidence="2 3">
    <name type="scientific">Linum tenue</name>
    <dbReference type="NCBI Taxonomy" id="586396"/>
    <lineage>
        <taxon>Eukaryota</taxon>
        <taxon>Viridiplantae</taxon>
        <taxon>Streptophyta</taxon>
        <taxon>Embryophyta</taxon>
        <taxon>Tracheophyta</taxon>
        <taxon>Spermatophyta</taxon>
        <taxon>Magnoliopsida</taxon>
        <taxon>eudicotyledons</taxon>
        <taxon>Gunneridae</taxon>
        <taxon>Pentapetalae</taxon>
        <taxon>rosids</taxon>
        <taxon>fabids</taxon>
        <taxon>Malpighiales</taxon>
        <taxon>Linaceae</taxon>
        <taxon>Linum</taxon>
    </lineage>
</organism>
<dbReference type="Proteomes" id="UP001154282">
    <property type="component" value="Unassembled WGS sequence"/>
</dbReference>
<proteinExistence type="predicted"/>
<reference evidence="2" key="1">
    <citation type="submission" date="2022-08" db="EMBL/GenBank/DDBJ databases">
        <authorList>
            <person name="Gutierrez-Valencia J."/>
        </authorList>
    </citation>
    <scope>NUCLEOTIDE SEQUENCE</scope>
</reference>
<sequence length="84" mass="8932">MRNGSYQRAIPPRTPVAVPAAAAAISRGVSPQGPGNAPTWRKNRRPDFTSCAAASPCSSVGTNTPPIPDPHHQLMHRVPTRLID</sequence>
<protein>
    <submittedName>
        <fullName evidence="2">Uncharacterized protein</fullName>
    </submittedName>
</protein>
<accession>A0AAV0Q694</accession>
<gene>
    <name evidence="2" type="ORF">LITE_LOCUS41440</name>
</gene>
<dbReference type="AlphaFoldDB" id="A0AAV0Q694"/>
<feature type="compositionally biased region" description="Basic residues" evidence="1">
    <location>
        <begin position="73"/>
        <end position="84"/>
    </location>
</feature>
<evidence type="ECO:0000313" key="2">
    <source>
        <dbReference type="EMBL" id="CAI0539868.1"/>
    </source>
</evidence>
<comment type="caution">
    <text evidence="2">The sequence shown here is derived from an EMBL/GenBank/DDBJ whole genome shotgun (WGS) entry which is preliminary data.</text>
</comment>
<dbReference type="EMBL" id="CAMGYJ010000009">
    <property type="protein sequence ID" value="CAI0539868.1"/>
    <property type="molecule type" value="Genomic_DNA"/>
</dbReference>
<evidence type="ECO:0000313" key="3">
    <source>
        <dbReference type="Proteomes" id="UP001154282"/>
    </source>
</evidence>